<dbReference type="RefSeq" id="WP_114204275.1">
    <property type="nucleotide sequence ID" value="NZ_CP036164.1"/>
</dbReference>
<reference evidence="2 3" key="1">
    <citation type="submission" date="2019-02" db="EMBL/GenBank/DDBJ databases">
        <title>Genomic data mining of an Antarctic deep-sea actinobacterium, Janibacterlimosus P3-3-X1.</title>
        <authorList>
            <person name="Liao L."/>
            <person name="Chen B."/>
        </authorList>
    </citation>
    <scope>NUCLEOTIDE SEQUENCE [LARGE SCALE GENOMIC DNA]</scope>
    <source>
        <strain evidence="2 3">P3-3-X1</strain>
    </source>
</reference>
<keyword evidence="1" id="KW-0472">Membrane</keyword>
<dbReference type="OrthoDB" id="4869549at2"/>
<keyword evidence="3" id="KW-1185">Reference proteome</keyword>
<gene>
    <name evidence="2" type="ORF">EXU32_00985</name>
</gene>
<dbReference type="EMBL" id="CP036164">
    <property type="protein sequence ID" value="QBF44968.1"/>
    <property type="molecule type" value="Genomic_DNA"/>
</dbReference>
<keyword evidence="1" id="KW-1133">Transmembrane helix</keyword>
<dbReference type="AlphaFoldDB" id="A0A4V0ZAM0"/>
<name>A0A4V0ZAM0_9MICO</name>
<organism evidence="2 3">
    <name type="scientific">Janibacter limosus</name>
    <dbReference type="NCBI Taxonomy" id="53458"/>
    <lineage>
        <taxon>Bacteria</taxon>
        <taxon>Bacillati</taxon>
        <taxon>Actinomycetota</taxon>
        <taxon>Actinomycetes</taxon>
        <taxon>Micrococcales</taxon>
        <taxon>Intrasporangiaceae</taxon>
        <taxon>Janibacter</taxon>
    </lineage>
</organism>
<sequence length="60" mass="6820">MPPYVRWSIASIVCLIAGPLTGLWLEGDVATWASFLFGTGLIVTLIVAFFSWFRWTQREK</sequence>
<feature type="transmembrane region" description="Helical" evidence="1">
    <location>
        <begin position="7"/>
        <end position="25"/>
    </location>
</feature>
<evidence type="ECO:0000313" key="3">
    <source>
        <dbReference type="Proteomes" id="UP000290408"/>
    </source>
</evidence>
<evidence type="ECO:0000313" key="2">
    <source>
        <dbReference type="EMBL" id="QBF44968.1"/>
    </source>
</evidence>
<dbReference type="KEGG" id="jli:EXU32_00985"/>
<keyword evidence="1" id="KW-0812">Transmembrane</keyword>
<protein>
    <submittedName>
        <fullName evidence="2">Uncharacterized protein</fullName>
    </submittedName>
</protein>
<evidence type="ECO:0000256" key="1">
    <source>
        <dbReference type="SAM" id="Phobius"/>
    </source>
</evidence>
<proteinExistence type="predicted"/>
<dbReference type="Proteomes" id="UP000290408">
    <property type="component" value="Chromosome"/>
</dbReference>
<accession>A0A4V0ZAM0</accession>
<feature type="transmembrane region" description="Helical" evidence="1">
    <location>
        <begin position="31"/>
        <end position="53"/>
    </location>
</feature>